<proteinExistence type="predicted"/>
<organism evidence="1 2">
    <name type="scientific">Trypanosoma brucei gambiense (strain MHOM/CI/86/DAL972)</name>
    <dbReference type="NCBI Taxonomy" id="679716"/>
    <lineage>
        <taxon>Eukaryota</taxon>
        <taxon>Discoba</taxon>
        <taxon>Euglenozoa</taxon>
        <taxon>Kinetoplastea</taxon>
        <taxon>Metakinetoplastina</taxon>
        <taxon>Trypanosomatida</taxon>
        <taxon>Trypanosomatidae</taxon>
        <taxon>Trypanosoma</taxon>
    </lineage>
</organism>
<dbReference type="EMBL" id="FN554973">
    <property type="protein sequence ID" value="CBH16573.1"/>
    <property type="molecule type" value="Genomic_DNA"/>
</dbReference>
<dbReference type="KEGG" id="tbg:TbgDal_X16760"/>
<dbReference type="AlphaFoldDB" id="D0A015"/>
<name>D0A015_TRYB9</name>
<dbReference type="RefSeq" id="XP_011778837.1">
    <property type="nucleotide sequence ID" value="XM_011780535.1"/>
</dbReference>
<gene>
    <name evidence="1" type="ORF">TbgDal_X16760</name>
</gene>
<evidence type="ECO:0000313" key="2">
    <source>
        <dbReference type="Proteomes" id="UP000002316"/>
    </source>
</evidence>
<dbReference type="GeneID" id="23864905"/>
<accession>D0A015</accession>
<reference evidence="2" key="1">
    <citation type="journal article" date="2010" name="PLoS Negl. Trop. Dis.">
        <title>The genome sequence of Trypanosoma brucei gambiense, causative agent of chronic human african trypanosomiasis.</title>
        <authorList>
            <person name="Jackson A.P."/>
            <person name="Sanders M."/>
            <person name="Berry A."/>
            <person name="McQuillan J."/>
            <person name="Aslett M.A."/>
            <person name="Quail M.A."/>
            <person name="Chukualim B."/>
            <person name="Capewell P."/>
            <person name="MacLeod A."/>
            <person name="Melville S.E."/>
            <person name="Gibson W."/>
            <person name="Barry J.D."/>
            <person name="Berriman M."/>
            <person name="Hertz-Fowler C."/>
        </authorList>
    </citation>
    <scope>NUCLEOTIDE SEQUENCE [LARGE SCALE GENOMIC DNA]</scope>
    <source>
        <strain evidence="2">MHOM/CI/86/DAL972</strain>
    </source>
</reference>
<dbReference type="Proteomes" id="UP000002316">
    <property type="component" value="Chromosome 10"/>
</dbReference>
<evidence type="ECO:0000313" key="1">
    <source>
        <dbReference type="EMBL" id="CBH16573.1"/>
    </source>
</evidence>
<sequence>MRELRLQKCVVARLEHVILILTTVNQRRIHWRTPATISDRHNPPVGECVLSLYPHPPALEFFFVTAAWRTLKQWVAREGEESCDSHLAPAGMLYLHLRLLNPPKMYRTMWG</sequence>
<protein>
    <submittedName>
        <fullName evidence="1">Uncharacterized protein</fullName>
    </submittedName>
</protein>